<keyword evidence="2" id="KW-0548">Nucleotidyltransferase</keyword>
<name>A0ABQ5A6J0_9ASTR</name>
<dbReference type="Proteomes" id="UP001151760">
    <property type="component" value="Unassembled WGS sequence"/>
</dbReference>
<proteinExistence type="predicted"/>
<accession>A0ABQ5A6J0</accession>
<dbReference type="InterPro" id="IPR043128">
    <property type="entry name" value="Rev_trsase/Diguanyl_cyclase"/>
</dbReference>
<keyword evidence="9" id="KW-1185">Reference proteome</keyword>
<dbReference type="InterPro" id="IPR012337">
    <property type="entry name" value="RNaseH-like_sf"/>
</dbReference>
<protein>
    <submittedName>
        <fullName evidence="8">Reverse transcriptase domain-containing protein</fullName>
    </submittedName>
</protein>
<evidence type="ECO:0000256" key="2">
    <source>
        <dbReference type="ARBA" id="ARBA00022695"/>
    </source>
</evidence>
<dbReference type="InterPro" id="IPR043502">
    <property type="entry name" value="DNA/RNA_pol_sf"/>
</dbReference>
<keyword evidence="6 8" id="KW-0695">RNA-directed DNA polymerase</keyword>
<evidence type="ECO:0000256" key="6">
    <source>
        <dbReference type="ARBA" id="ARBA00022918"/>
    </source>
</evidence>
<dbReference type="Gene3D" id="3.10.20.370">
    <property type="match status" value="1"/>
</dbReference>
<dbReference type="Pfam" id="PF17917">
    <property type="entry name" value="RT_RNaseH"/>
    <property type="match status" value="1"/>
</dbReference>
<dbReference type="InterPro" id="IPR041373">
    <property type="entry name" value="RT_RNaseH"/>
</dbReference>
<evidence type="ECO:0000313" key="9">
    <source>
        <dbReference type="Proteomes" id="UP001151760"/>
    </source>
</evidence>
<evidence type="ECO:0000256" key="1">
    <source>
        <dbReference type="ARBA" id="ARBA00022679"/>
    </source>
</evidence>
<sequence length="712" mass="81832">MDLMNQVFHALLGYVLSNLSIIVDKLYYSKDKKEHEEHLKAILELLKKEKLYAKFSKCEFWIPKGEKEENAFQLIKQKLCSALILALPEGSEDFVVYCDASHKGLGVVLMQREKVIAYASRQLKIHEKNYTTHDLELGSVVFALKIWRHYLYGTKCTVFTDHKSLQHILDQKELNMRQRHWLELLSDYDCDIRYHPRKANIVVDALSRKKRIKPLRIRALVTTIGLDLPKQILKTHIEALKPENLEKEDVGGMIRRDIPKERLEPRANGTLCLNGRSWLPYYSDLRSVVMHESHKSKYSIHPGSEKMYQDVKKLYWWPDMKADIATYVSKCLTCAKVKAEHQRPSGLLVQPAIPEWKWDNIMMDFITKLPKENDPLDKLARSFQKALGTDLSMSTAYHPETDGQSERTIQTLEDMLRACVIDFGKGWVKHLPLAEFSYNNSYHTSIKVAPYEALYGQKCRSSVCWAKVGEAQLTGPKLIQETTENIVLIKQRIQAAQDRQKSYADLKRKPMEFEVGDRVMLNVLPWKGVVRLGKRGKLKPEIRQTFQGVSQGWEGCLQAGTSLRVEQGIHVDDKLQFVEDHVEIIEREIKRLKQSRIPLVKVRWNSRRGLEFTWEREDSLQKIISQLTILGEIIIPEDLNLKFLRSLPTEWNLAFLSGHSSTNDVNTANVHVSTGSTPVSTASTNNSTTCLSDATLYAYLAPTKGSKVVMKT</sequence>
<comment type="caution">
    <text evidence="8">The sequence shown here is derived from an EMBL/GenBank/DDBJ whole genome shotgun (WGS) entry which is preliminary data.</text>
</comment>
<dbReference type="PANTHER" id="PTHR37984:SF5">
    <property type="entry name" value="PROTEIN NYNRIN-LIKE"/>
    <property type="match status" value="1"/>
</dbReference>
<dbReference type="InterPro" id="IPR050951">
    <property type="entry name" value="Retrovirus_Pol_polyprotein"/>
</dbReference>
<dbReference type="Gene3D" id="3.30.420.10">
    <property type="entry name" value="Ribonuclease H-like superfamily/Ribonuclease H"/>
    <property type="match status" value="1"/>
</dbReference>
<dbReference type="Gene3D" id="3.30.70.270">
    <property type="match status" value="1"/>
</dbReference>
<dbReference type="EMBL" id="BQNB010011908">
    <property type="protein sequence ID" value="GJS96715.1"/>
    <property type="molecule type" value="Genomic_DNA"/>
</dbReference>
<keyword evidence="3" id="KW-0540">Nuclease</keyword>
<evidence type="ECO:0000256" key="3">
    <source>
        <dbReference type="ARBA" id="ARBA00022722"/>
    </source>
</evidence>
<dbReference type="InterPro" id="IPR001584">
    <property type="entry name" value="Integrase_cat-core"/>
</dbReference>
<feature type="domain" description="Integrase catalytic" evidence="7">
    <location>
        <begin position="361"/>
        <end position="458"/>
    </location>
</feature>
<dbReference type="PANTHER" id="PTHR37984">
    <property type="entry name" value="PROTEIN CBG26694"/>
    <property type="match status" value="1"/>
</dbReference>
<dbReference type="Pfam" id="PF17921">
    <property type="entry name" value="Integrase_H2C2"/>
    <property type="match status" value="1"/>
</dbReference>
<organism evidence="8 9">
    <name type="scientific">Tanacetum coccineum</name>
    <dbReference type="NCBI Taxonomy" id="301880"/>
    <lineage>
        <taxon>Eukaryota</taxon>
        <taxon>Viridiplantae</taxon>
        <taxon>Streptophyta</taxon>
        <taxon>Embryophyta</taxon>
        <taxon>Tracheophyta</taxon>
        <taxon>Spermatophyta</taxon>
        <taxon>Magnoliopsida</taxon>
        <taxon>eudicotyledons</taxon>
        <taxon>Gunneridae</taxon>
        <taxon>Pentapetalae</taxon>
        <taxon>asterids</taxon>
        <taxon>campanulids</taxon>
        <taxon>Asterales</taxon>
        <taxon>Asteraceae</taxon>
        <taxon>Asteroideae</taxon>
        <taxon>Anthemideae</taxon>
        <taxon>Anthemidinae</taxon>
        <taxon>Tanacetum</taxon>
    </lineage>
</organism>
<keyword evidence="1" id="KW-0808">Transferase</keyword>
<dbReference type="SUPFAM" id="SSF53098">
    <property type="entry name" value="Ribonuclease H-like"/>
    <property type="match status" value="1"/>
</dbReference>
<dbReference type="GO" id="GO:0003964">
    <property type="term" value="F:RNA-directed DNA polymerase activity"/>
    <property type="evidence" value="ECO:0007669"/>
    <property type="project" value="UniProtKB-KW"/>
</dbReference>
<keyword evidence="4" id="KW-0255">Endonuclease</keyword>
<reference evidence="8" key="1">
    <citation type="journal article" date="2022" name="Int. J. Mol. Sci.">
        <title>Draft Genome of Tanacetum Coccineum: Genomic Comparison of Closely Related Tanacetum-Family Plants.</title>
        <authorList>
            <person name="Yamashiro T."/>
            <person name="Shiraishi A."/>
            <person name="Nakayama K."/>
            <person name="Satake H."/>
        </authorList>
    </citation>
    <scope>NUCLEOTIDE SEQUENCE</scope>
</reference>
<dbReference type="PROSITE" id="PS50994">
    <property type="entry name" value="INTEGRASE"/>
    <property type="match status" value="1"/>
</dbReference>
<evidence type="ECO:0000256" key="5">
    <source>
        <dbReference type="ARBA" id="ARBA00022801"/>
    </source>
</evidence>
<reference evidence="8" key="2">
    <citation type="submission" date="2022-01" db="EMBL/GenBank/DDBJ databases">
        <authorList>
            <person name="Yamashiro T."/>
            <person name="Shiraishi A."/>
            <person name="Satake H."/>
            <person name="Nakayama K."/>
        </authorList>
    </citation>
    <scope>NUCLEOTIDE SEQUENCE</scope>
</reference>
<dbReference type="CDD" id="cd09274">
    <property type="entry name" value="RNase_HI_RT_Ty3"/>
    <property type="match status" value="1"/>
</dbReference>
<keyword evidence="5" id="KW-0378">Hydrolase</keyword>
<dbReference type="Gene3D" id="1.10.340.70">
    <property type="match status" value="1"/>
</dbReference>
<dbReference type="InterPro" id="IPR041588">
    <property type="entry name" value="Integrase_H2C2"/>
</dbReference>
<gene>
    <name evidence="8" type="ORF">Tco_0803683</name>
</gene>
<dbReference type="SUPFAM" id="SSF56672">
    <property type="entry name" value="DNA/RNA polymerases"/>
    <property type="match status" value="1"/>
</dbReference>
<evidence type="ECO:0000313" key="8">
    <source>
        <dbReference type="EMBL" id="GJS96715.1"/>
    </source>
</evidence>
<evidence type="ECO:0000256" key="4">
    <source>
        <dbReference type="ARBA" id="ARBA00022759"/>
    </source>
</evidence>
<dbReference type="InterPro" id="IPR036397">
    <property type="entry name" value="RNaseH_sf"/>
</dbReference>
<evidence type="ECO:0000259" key="7">
    <source>
        <dbReference type="PROSITE" id="PS50994"/>
    </source>
</evidence>